<keyword evidence="1" id="KW-0472">Membrane</keyword>
<organism evidence="2 3">
    <name type="scientific">Bradyrhizobium japonicum</name>
    <dbReference type="NCBI Taxonomy" id="375"/>
    <lineage>
        <taxon>Bacteria</taxon>
        <taxon>Pseudomonadati</taxon>
        <taxon>Pseudomonadota</taxon>
        <taxon>Alphaproteobacteria</taxon>
        <taxon>Hyphomicrobiales</taxon>
        <taxon>Nitrobacteraceae</taxon>
        <taxon>Bradyrhizobium</taxon>
    </lineage>
</organism>
<keyword evidence="1" id="KW-1133">Transmembrane helix</keyword>
<comment type="caution">
    <text evidence="2">The sequence shown here is derived from an EMBL/GenBank/DDBJ whole genome shotgun (WGS) entry which is preliminary data.</text>
</comment>
<evidence type="ECO:0000313" key="3">
    <source>
        <dbReference type="Proteomes" id="UP001549291"/>
    </source>
</evidence>
<reference evidence="2 3" key="1">
    <citation type="submission" date="2024-06" db="EMBL/GenBank/DDBJ databases">
        <title>Genomic Encyclopedia of Type Strains, Phase V (KMG-V): Genome sequencing to study the core and pangenomes of soil and plant-associated prokaryotes.</title>
        <authorList>
            <person name="Whitman W."/>
        </authorList>
    </citation>
    <scope>NUCLEOTIDE SEQUENCE [LARGE SCALE GENOMIC DNA]</scope>
    <source>
        <strain evidence="2 3">USDA 160</strain>
    </source>
</reference>
<protein>
    <submittedName>
        <fullName evidence="2">F0F1-type ATP synthase assembly protein I</fullName>
    </submittedName>
</protein>
<keyword evidence="3" id="KW-1185">Reference proteome</keyword>
<accession>A0ABV2RL42</accession>
<proteinExistence type="predicted"/>
<dbReference type="Proteomes" id="UP001549291">
    <property type="component" value="Unassembled WGS sequence"/>
</dbReference>
<feature type="transmembrane region" description="Helical" evidence="1">
    <location>
        <begin position="5"/>
        <end position="25"/>
    </location>
</feature>
<dbReference type="RefSeq" id="WP_193375722.1">
    <property type="nucleotide sequence ID" value="NZ_CP066351.1"/>
</dbReference>
<sequence>MEKALAYAISAIIVGFGVWIFVAGLGSSSPTLWIIVGLVPIAIGLISAFGSS</sequence>
<dbReference type="EMBL" id="JBEPTQ010000002">
    <property type="protein sequence ID" value="MET4717662.1"/>
    <property type="molecule type" value="Genomic_DNA"/>
</dbReference>
<name>A0ABV2RL42_BRAJP</name>
<evidence type="ECO:0000256" key="1">
    <source>
        <dbReference type="SAM" id="Phobius"/>
    </source>
</evidence>
<gene>
    <name evidence="2" type="ORF">ABIF63_001768</name>
</gene>
<feature type="transmembrane region" description="Helical" evidence="1">
    <location>
        <begin position="31"/>
        <end position="50"/>
    </location>
</feature>
<keyword evidence="1" id="KW-0812">Transmembrane</keyword>
<evidence type="ECO:0000313" key="2">
    <source>
        <dbReference type="EMBL" id="MET4717662.1"/>
    </source>
</evidence>